<evidence type="ECO:0000313" key="3">
    <source>
        <dbReference type="Proteomes" id="UP000256304"/>
    </source>
</evidence>
<dbReference type="RefSeq" id="WP_116190050.1">
    <property type="nucleotide sequence ID" value="NZ_QTTN01000018.1"/>
</dbReference>
<keyword evidence="1" id="KW-0812">Transmembrane</keyword>
<dbReference type="EMBL" id="QTTN01000018">
    <property type="protein sequence ID" value="REE81535.1"/>
    <property type="molecule type" value="Genomic_DNA"/>
</dbReference>
<evidence type="ECO:0000256" key="1">
    <source>
        <dbReference type="SAM" id="Phobius"/>
    </source>
</evidence>
<dbReference type="OrthoDB" id="9803232at2"/>
<evidence type="ECO:0000313" key="2">
    <source>
        <dbReference type="EMBL" id="REE81535.1"/>
    </source>
</evidence>
<organism evidence="2 3">
    <name type="scientific">Paenibacillus taihuensis</name>
    <dbReference type="NCBI Taxonomy" id="1156355"/>
    <lineage>
        <taxon>Bacteria</taxon>
        <taxon>Bacillati</taxon>
        <taxon>Bacillota</taxon>
        <taxon>Bacilli</taxon>
        <taxon>Bacillales</taxon>
        <taxon>Paenibacillaceae</taxon>
        <taxon>Paenibacillus</taxon>
    </lineage>
</organism>
<proteinExistence type="predicted"/>
<feature type="transmembrane region" description="Helical" evidence="1">
    <location>
        <begin position="85"/>
        <end position="104"/>
    </location>
</feature>
<dbReference type="AlphaFoldDB" id="A0A3D9RXZ7"/>
<reference evidence="2 3" key="1">
    <citation type="submission" date="2018-08" db="EMBL/GenBank/DDBJ databases">
        <title>Genomic Encyclopedia of Type Strains, Phase III (KMG-III): the genomes of soil and plant-associated and newly described type strains.</title>
        <authorList>
            <person name="Whitman W."/>
        </authorList>
    </citation>
    <scope>NUCLEOTIDE SEQUENCE [LARGE SCALE GENOMIC DNA]</scope>
    <source>
        <strain evidence="2 3">CGMCC 1.10966</strain>
    </source>
</reference>
<gene>
    <name evidence="2" type="ORF">A8990_11860</name>
</gene>
<keyword evidence="1" id="KW-1133">Transmembrane helix</keyword>
<feature type="transmembrane region" description="Helical" evidence="1">
    <location>
        <begin position="6"/>
        <end position="32"/>
    </location>
</feature>
<sequence>MREEIIIQSAAGIGAVILAGIAVFQILLLFGAPWGEYSWGGKYRGVLPRVHRWMCLPAAILLILMAFVLLVHTDILAADLFPTGILVWVMTIFLGINTLGNAASRSRGERLVMTPLSGICLLSCLLAAIFE</sequence>
<keyword evidence="3" id="KW-1185">Reference proteome</keyword>
<accession>A0A3D9RXZ7</accession>
<feature type="transmembrane region" description="Helical" evidence="1">
    <location>
        <begin position="111"/>
        <end position="130"/>
    </location>
</feature>
<dbReference type="Proteomes" id="UP000256304">
    <property type="component" value="Unassembled WGS sequence"/>
</dbReference>
<name>A0A3D9RXZ7_9BACL</name>
<feature type="transmembrane region" description="Helical" evidence="1">
    <location>
        <begin position="53"/>
        <end position="73"/>
    </location>
</feature>
<keyword evidence="1" id="KW-0472">Membrane</keyword>
<protein>
    <submittedName>
        <fullName evidence="2">Uncharacterized protein</fullName>
    </submittedName>
</protein>
<comment type="caution">
    <text evidence="2">The sequence shown here is derived from an EMBL/GenBank/DDBJ whole genome shotgun (WGS) entry which is preliminary data.</text>
</comment>